<reference evidence="4" key="2">
    <citation type="submission" date="2025-08" db="UniProtKB">
        <authorList>
            <consortium name="Ensembl"/>
        </authorList>
    </citation>
    <scope>IDENTIFICATION</scope>
    <source>
        <strain evidence="4">Thorbecke</strain>
    </source>
</reference>
<dbReference type="GeneID" id="100353468"/>
<dbReference type="Pfam" id="PF00125">
    <property type="entry name" value="Histone"/>
    <property type="match status" value="1"/>
</dbReference>
<dbReference type="InterPro" id="IPR000558">
    <property type="entry name" value="Histone_H2B"/>
</dbReference>
<dbReference type="GO" id="GO:0000786">
    <property type="term" value="C:nucleosome"/>
    <property type="evidence" value="ECO:0007669"/>
    <property type="project" value="InterPro"/>
</dbReference>
<dbReference type="OrthoDB" id="9633318at2759"/>
<evidence type="ECO:0000256" key="2">
    <source>
        <dbReference type="SAM" id="MobiDB-lite"/>
    </source>
</evidence>
<dbReference type="InterPro" id="IPR009072">
    <property type="entry name" value="Histone-fold"/>
</dbReference>
<dbReference type="SUPFAM" id="SSF47113">
    <property type="entry name" value="Histone-fold"/>
    <property type="match status" value="1"/>
</dbReference>
<feature type="region of interest" description="Disordered" evidence="2">
    <location>
        <begin position="1"/>
        <end position="43"/>
    </location>
</feature>
<dbReference type="InParanoid" id="G1TI54"/>
<dbReference type="GO" id="GO:0046982">
    <property type="term" value="F:protein heterodimerization activity"/>
    <property type="evidence" value="ECO:0007669"/>
    <property type="project" value="InterPro"/>
</dbReference>
<dbReference type="FunFam" id="1.10.20.10:FF:000043">
    <property type="entry name" value="Histone H2B"/>
    <property type="match status" value="1"/>
</dbReference>
<dbReference type="GO" id="GO:0003677">
    <property type="term" value="F:DNA binding"/>
    <property type="evidence" value="ECO:0007669"/>
    <property type="project" value="InterPro"/>
</dbReference>
<evidence type="ECO:0000259" key="3">
    <source>
        <dbReference type="Pfam" id="PF00125"/>
    </source>
</evidence>
<dbReference type="PaxDb" id="9986-ENSOCUP00000016622"/>
<dbReference type="GeneTree" id="ENSGT01150000287005"/>
<dbReference type="Bgee" id="ENSOCUG00000021083">
    <property type="expression patterns" value="Expressed in testis and 1 other cell type or tissue"/>
</dbReference>
<dbReference type="Ensembl" id="ENSOCUT00000031589.2">
    <property type="protein sequence ID" value="ENSOCUP00000016622.2"/>
    <property type="gene ID" value="ENSOCUG00000021083.2"/>
</dbReference>
<dbReference type="RefSeq" id="XP_002720211.1">
    <property type="nucleotide sequence ID" value="XM_002720165.5"/>
</dbReference>
<dbReference type="Proteomes" id="UP000001811">
    <property type="component" value="Chromosome X"/>
</dbReference>
<dbReference type="CDD" id="cd22910">
    <property type="entry name" value="HFD_H2B"/>
    <property type="match status" value="1"/>
</dbReference>
<protein>
    <recommendedName>
        <fullName evidence="3">Core Histone H2A/H2B/H3 domain-containing protein</fullName>
    </recommendedName>
</protein>
<dbReference type="KEGG" id="ocu:100353468"/>
<accession>G1TI54</accession>
<dbReference type="eggNOG" id="KOG1744">
    <property type="taxonomic scope" value="Eukaryota"/>
</dbReference>
<reference evidence="4 5" key="1">
    <citation type="journal article" date="2011" name="Nature">
        <title>A high-resolution map of human evolutionary constraint using 29 mammals.</title>
        <authorList>
            <person name="Lindblad-Toh K."/>
            <person name="Garber M."/>
            <person name="Zuk O."/>
            <person name="Lin M.F."/>
            <person name="Parker B.J."/>
            <person name="Washietl S."/>
            <person name="Kheradpour P."/>
            <person name="Ernst J."/>
            <person name="Jordan G."/>
            <person name="Mauceli E."/>
            <person name="Ward L.D."/>
            <person name="Lowe C.B."/>
            <person name="Holloway A.K."/>
            <person name="Clamp M."/>
            <person name="Gnerre S."/>
            <person name="Alfoldi J."/>
            <person name="Beal K."/>
            <person name="Chang J."/>
            <person name="Clawson H."/>
            <person name="Cuff J."/>
            <person name="Di Palma F."/>
            <person name="Fitzgerald S."/>
            <person name="Flicek P."/>
            <person name="Guttman M."/>
            <person name="Hubisz M.J."/>
            <person name="Jaffe D.B."/>
            <person name="Jungreis I."/>
            <person name="Kent W.J."/>
            <person name="Kostka D."/>
            <person name="Lara M."/>
            <person name="Martins A.L."/>
            <person name="Massingham T."/>
            <person name="Moltke I."/>
            <person name="Raney B.J."/>
            <person name="Rasmussen M.D."/>
            <person name="Robinson J."/>
            <person name="Stark A."/>
            <person name="Vilella A.J."/>
            <person name="Wen J."/>
            <person name="Xie X."/>
            <person name="Zody M.C."/>
            <person name="Baldwin J."/>
            <person name="Bloom T."/>
            <person name="Chin C.W."/>
            <person name="Heiman D."/>
            <person name="Nicol R."/>
            <person name="Nusbaum C."/>
            <person name="Young S."/>
            <person name="Wilkinson J."/>
            <person name="Worley K.C."/>
            <person name="Kovar C.L."/>
            <person name="Muzny D.M."/>
            <person name="Gibbs R.A."/>
            <person name="Cree A."/>
            <person name="Dihn H.H."/>
            <person name="Fowler G."/>
            <person name="Jhangiani S."/>
            <person name="Joshi V."/>
            <person name="Lee S."/>
            <person name="Lewis L.R."/>
            <person name="Nazareth L.V."/>
            <person name="Okwuonu G."/>
            <person name="Santibanez J."/>
            <person name="Warren W.C."/>
            <person name="Mardis E.R."/>
            <person name="Weinstock G.M."/>
            <person name="Wilson R.K."/>
            <person name="Delehaunty K."/>
            <person name="Dooling D."/>
            <person name="Fronik C."/>
            <person name="Fulton L."/>
            <person name="Fulton B."/>
            <person name="Graves T."/>
            <person name="Minx P."/>
            <person name="Sodergren E."/>
            <person name="Birney E."/>
            <person name="Margulies E.H."/>
            <person name="Herrero J."/>
            <person name="Green E.D."/>
            <person name="Haussler D."/>
            <person name="Siepel A."/>
            <person name="Goldman N."/>
            <person name="Pollard K.S."/>
            <person name="Pedersen J.S."/>
            <person name="Lander E.S."/>
            <person name="Kellis M."/>
        </authorList>
    </citation>
    <scope>NUCLEOTIDE SEQUENCE [LARGE SCALE GENOMIC DNA]</scope>
    <source>
        <strain evidence="4 5">Thorbecke inbred</strain>
    </source>
</reference>
<dbReference type="GO" id="GO:0030527">
    <property type="term" value="F:structural constituent of chromatin"/>
    <property type="evidence" value="ECO:0007669"/>
    <property type="project" value="InterPro"/>
</dbReference>
<dbReference type="HOGENOM" id="CLU_075666_3_0_1"/>
<dbReference type="Gene3D" id="1.10.20.10">
    <property type="entry name" value="Histone, subunit A"/>
    <property type="match status" value="1"/>
</dbReference>
<dbReference type="EMBL" id="AAGW02041170">
    <property type="status" value="NOT_ANNOTATED_CDS"/>
    <property type="molecule type" value="Genomic_DNA"/>
</dbReference>
<dbReference type="SMART" id="SM00427">
    <property type="entry name" value="H2B"/>
    <property type="match status" value="1"/>
</dbReference>
<dbReference type="SMR" id="G1TI54"/>
<comment type="similarity">
    <text evidence="1">Belongs to the histone H2B family.</text>
</comment>
<evidence type="ECO:0000313" key="5">
    <source>
        <dbReference type="Proteomes" id="UP000001811"/>
    </source>
</evidence>
<gene>
    <name evidence="4" type="primary">LOC100353468</name>
</gene>
<feature type="domain" description="Core Histone H2A/H2B/H3" evidence="3">
    <location>
        <begin position="27"/>
        <end position="108"/>
    </location>
</feature>
<evidence type="ECO:0000313" key="4">
    <source>
        <dbReference type="Ensembl" id="ENSOCUP00000016622.2"/>
    </source>
</evidence>
<evidence type="ECO:0000256" key="1">
    <source>
        <dbReference type="ARBA" id="ARBA00006846"/>
    </source>
</evidence>
<dbReference type="AlphaFoldDB" id="G1TI54"/>
<dbReference type="STRING" id="9986.ENSOCUP00000016622"/>
<dbReference type="PANTHER" id="PTHR23428">
    <property type="entry name" value="HISTONE H2B"/>
    <property type="match status" value="1"/>
</dbReference>
<keyword evidence="5" id="KW-1185">Reference proteome</keyword>
<organism evidence="4 5">
    <name type="scientific">Oryctolagus cuniculus</name>
    <name type="common">Rabbit</name>
    <dbReference type="NCBI Taxonomy" id="9986"/>
    <lineage>
        <taxon>Eukaryota</taxon>
        <taxon>Metazoa</taxon>
        <taxon>Chordata</taxon>
        <taxon>Craniata</taxon>
        <taxon>Vertebrata</taxon>
        <taxon>Euteleostomi</taxon>
        <taxon>Mammalia</taxon>
        <taxon>Eutheria</taxon>
        <taxon>Euarchontoglires</taxon>
        <taxon>Glires</taxon>
        <taxon>Lagomorpha</taxon>
        <taxon>Leporidae</taxon>
        <taxon>Oryctolagus</taxon>
    </lineage>
</organism>
<dbReference type="GO" id="GO:0005634">
    <property type="term" value="C:nucleus"/>
    <property type="evidence" value="ECO:0007669"/>
    <property type="project" value="UniProtKB-ARBA"/>
</dbReference>
<sequence length="133" mass="15002">MAEPASHVASEENLSLEPKTTASSTPKEKQPRRRRRRRQGHNYSFASYFPKVLKHVHKGLSLSKEAKGVMDSIVRDVFERIAHEAASLVRYSKHSTLTSRDVQSAVRLLLPGQLHKHADVEGTKALLKFITHP</sequence>
<dbReference type="PRINTS" id="PR00621">
    <property type="entry name" value="HISTONEH2B"/>
</dbReference>
<reference evidence="4" key="3">
    <citation type="submission" date="2025-09" db="UniProtKB">
        <authorList>
            <consortium name="Ensembl"/>
        </authorList>
    </citation>
    <scope>IDENTIFICATION</scope>
    <source>
        <strain evidence="4">Thorbecke</strain>
    </source>
</reference>
<feature type="compositionally biased region" description="Basic residues" evidence="2">
    <location>
        <begin position="30"/>
        <end position="40"/>
    </location>
</feature>
<proteinExistence type="inferred from homology"/>
<name>G1TI54_RABIT</name>
<dbReference type="InterPro" id="IPR007125">
    <property type="entry name" value="H2A/H2B/H3"/>
</dbReference>